<evidence type="ECO:0000313" key="1">
    <source>
        <dbReference type="EMBL" id="GGK39751.1"/>
    </source>
</evidence>
<proteinExistence type="predicted"/>
<gene>
    <name evidence="1" type="ORF">GCM10008955_36980</name>
</gene>
<comment type="caution">
    <text evidence="1">The sequence shown here is derived from an EMBL/GenBank/DDBJ whole genome shotgun (WGS) entry which is preliminary data.</text>
</comment>
<keyword evidence="2" id="KW-1185">Reference proteome</keyword>
<name>A0ABQ2F1E2_9DEIO</name>
<dbReference type="RefSeq" id="WP_189011439.1">
    <property type="nucleotide sequence ID" value="NZ_BMPP01000021.1"/>
</dbReference>
<dbReference type="EMBL" id="BMPP01000021">
    <property type="protein sequence ID" value="GGK39751.1"/>
    <property type="molecule type" value="Genomic_DNA"/>
</dbReference>
<organism evidence="1 2">
    <name type="scientific">Deinococcus malanensis</name>
    <dbReference type="NCBI Taxonomy" id="1706855"/>
    <lineage>
        <taxon>Bacteria</taxon>
        <taxon>Thermotogati</taxon>
        <taxon>Deinococcota</taxon>
        <taxon>Deinococci</taxon>
        <taxon>Deinococcales</taxon>
        <taxon>Deinococcaceae</taxon>
        <taxon>Deinococcus</taxon>
    </lineage>
</organism>
<evidence type="ECO:0000313" key="2">
    <source>
        <dbReference type="Proteomes" id="UP000647587"/>
    </source>
</evidence>
<reference evidence="2" key="1">
    <citation type="journal article" date="2019" name="Int. J. Syst. Evol. Microbiol.">
        <title>The Global Catalogue of Microorganisms (GCM) 10K type strain sequencing project: providing services to taxonomists for standard genome sequencing and annotation.</title>
        <authorList>
            <consortium name="The Broad Institute Genomics Platform"/>
            <consortium name="The Broad Institute Genome Sequencing Center for Infectious Disease"/>
            <person name="Wu L."/>
            <person name="Ma J."/>
        </authorList>
    </citation>
    <scope>NUCLEOTIDE SEQUENCE [LARGE SCALE GENOMIC DNA]</scope>
    <source>
        <strain evidence="2">JCM 30331</strain>
    </source>
</reference>
<dbReference type="Proteomes" id="UP000647587">
    <property type="component" value="Unassembled WGS sequence"/>
</dbReference>
<sequence length="212" mass="23745">MKSRILVALMLTGLLTVLGGMLLTGPWVHLQERLQEAALRTEAQAVIQARSLDLSNLNWTPDRTQYVPPAESRRDELADAYKKALLELSYALFTGDTSGLTTYFAQAALDDAIRAAASGNQQRFVTWNHRLALHFYAPQGNIAAFADSYCYAQWAAATLRPMSGRRSVDVVMRLGEDGQWRVHQWRVTLDVALALRRGLDNPESARLWPCRS</sequence>
<evidence type="ECO:0008006" key="3">
    <source>
        <dbReference type="Google" id="ProtNLM"/>
    </source>
</evidence>
<accession>A0ABQ2F1E2</accession>
<protein>
    <recommendedName>
        <fullName evidence="3">SnoaL-like domain-containing protein</fullName>
    </recommendedName>
</protein>